<evidence type="ECO:0000313" key="5">
    <source>
        <dbReference type="Proteomes" id="UP000094761"/>
    </source>
</evidence>
<dbReference type="Proteomes" id="UP001150001">
    <property type="component" value="Unassembled WGS sequence"/>
</dbReference>
<dbReference type="EC" id="2.4.-.-" evidence="3"/>
<dbReference type="InterPro" id="IPR001296">
    <property type="entry name" value="Glyco_trans_1"/>
</dbReference>
<dbReference type="GeneID" id="78075023"/>
<name>A0A178JFP8_9VIBR</name>
<dbReference type="Pfam" id="PF13439">
    <property type="entry name" value="Glyco_transf_4"/>
    <property type="match status" value="1"/>
</dbReference>
<dbReference type="OrthoDB" id="9775208at2"/>
<dbReference type="PANTHER" id="PTHR12526">
    <property type="entry name" value="GLYCOSYLTRANSFERASE"/>
    <property type="match status" value="1"/>
</dbReference>
<dbReference type="Proteomes" id="UP000094761">
    <property type="component" value="Unassembled WGS sequence"/>
</dbReference>
<evidence type="ECO:0000259" key="2">
    <source>
        <dbReference type="Pfam" id="PF13439"/>
    </source>
</evidence>
<dbReference type="GO" id="GO:1901135">
    <property type="term" value="P:carbohydrate derivative metabolic process"/>
    <property type="evidence" value="ECO:0007669"/>
    <property type="project" value="UniProtKB-ARBA"/>
</dbReference>
<dbReference type="RefSeq" id="WP_069666394.1">
    <property type="nucleotide sequence ID" value="NZ_JAPFIM010000026.1"/>
</dbReference>
<reference evidence="4 5" key="1">
    <citation type="submission" date="2016-03" db="EMBL/GenBank/DDBJ databases">
        <title>Draft genome sequence of the Vibrio tubiashii subs. europaeus.</title>
        <authorList>
            <person name="Spinard E."/>
            <person name="Dubert J."/>
            <person name="Nelson D.R."/>
            <person name="Barja J.L."/>
        </authorList>
    </citation>
    <scope>NUCLEOTIDE SEQUENCE [LARGE SCALE GENOMIC DNA]</scope>
    <source>
        <strain evidence="5">PP-638</strain>
        <strain evidence="4">PP2-638</strain>
    </source>
</reference>
<evidence type="ECO:0000259" key="1">
    <source>
        <dbReference type="Pfam" id="PF00534"/>
    </source>
</evidence>
<keyword evidence="3" id="KW-0328">Glycosyltransferase</keyword>
<keyword evidence="6" id="KW-1185">Reference proteome</keyword>
<organism evidence="4 5">
    <name type="scientific">Vibrio europaeus</name>
    <dbReference type="NCBI Taxonomy" id="300876"/>
    <lineage>
        <taxon>Bacteria</taxon>
        <taxon>Pseudomonadati</taxon>
        <taxon>Pseudomonadota</taxon>
        <taxon>Gammaproteobacteria</taxon>
        <taxon>Vibrionales</taxon>
        <taxon>Vibrionaceae</taxon>
        <taxon>Vibrio</taxon>
        <taxon>Vibrio oreintalis group</taxon>
    </lineage>
</organism>
<dbReference type="InterPro" id="IPR028098">
    <property type="entry name" value="Glyco_trans_4-like_N"/>
</dbReference>
<dbReference type="AlphaFoldDB" id="A0A178JFP8"/>
<dbReference type="Gene3D" id="3.40.50.2000">
    <property type="entry name" value="Glycogen Phosphorylase B"/>
    <property type="match status" value="2"/>
</dbReference>
<dbReference type="GO" id="GO:0016757">
    <property type="term" value="F:glycosyltransferase activity"/>
    <property type="evidence" value="ECO:0007669"/>
    <property type="project" value="UniProtKB-KW"/>
</dbReference>
<evidence type="ECO:0000313" key="4">
    <source>
        <dbReference type="EMBL" id="OAN00470.1"/>
    </source>
</evidence>
<dbReference type="EMBL" id="JAPFIT010000018">
    <property type="protein sequence ID" value="MDC5741828.1"/>
    <property type="molecule type" value="Genomic_DNA"/>
</dbReference>
<comment type="caution">
    <text evidence="4">The sequence shown here is derived from an EMBL/GenBank/DDBJ whole genome shotgun (WGS) entry which is preliminary data.</text>
</comment>
<protein>
    <submittedName>
        <fullName evidence="4">Glycosyl transferase</fullName>
    </submittedName>
    <submittedName>
        <fullName evidence="3">Glycosyltransferase</fullName>
        <ecNumber evidence="3">2.4.-.-</ecNumber>
    </submittedName>
</protein>
<reference evidence="3" key="2">
    <citation type="submission" date="2022-11" db="EMBL/GenBank/DDBJ databases">
        <title>Role of the vibriolysin VemA secreted by the emergent pathogen Vibrio europaeus in the colonization of Manila clam mucus.</title>
        <authorList>
            <person name="Martinez C."/>
            <person name="Rodriguez S."/>
            <person name="Vences A."/>
            <person name="Barja J.L."/>
            <person name="Toranzo A.E."/>
            <person name="Dubert J."/>
        </authorList>
    </citation>
    <scope>NUCLEOTIDE SEQUENCE</scope>
    <source>
        <strain evidence="3">3454</strain>
    </source>
</reference>
<feature type="domain" description="Glycosyl transferase family 1" evidence="1">
    <location>
        <begin position="185"/>
        <end position="332"/>
    </location>
</feature>
<feature type="domain" description="Glycosyltransferase subfamily 4-like N-terminal" evidence="2">
    <location>
        <begin position="36"/>
        <end position="176"/>
    </location>
</feature>
<sequence>MSTPCKTIIHVVQHLSPGGLEALALNMLAFSNPQQKVLIISLEGTKQESISKWSKLEAVKNQLIFLNKPSGYSVKTLVQLFRLFRTLKPSVVHTHHIGPILYGSITARLAGVKARIHTEHDAWHLSNEKHRSLQSFALKIAKPSIVADAALVREQIHRHFDYKDVTVIKNGIDCEQFTIGSKHLARQIVGLPVHSTIIGSAGRLEKVKGHDVLIDAMTLLPNHIELVIAGEGSQRKKLEAQVKELGISHRVTFLGLVDDMVRFYQALDLFCLPSRSEGFPLSTLEAQSCDIVTLASNVGATGETLCPNTGSLFKSENPQALASGVLTALEQHHTDSPRDFVLHNNDIRDMMRAYEMLAEEKSA</sequence>
<dbReference type="SUPFAM" id="SSF53756">
    <property type="entry name" value="UDP-Glycosyltransferase/glycogen phosphorylase"/>
    <property type="match status" value="1"/>
</dbReference>
<evidence type="ECO:0000313" key="6">
    <source>
        <dbReference type="Proteomes" id="UP001150001"/>
    </source>
</evidence>
<accession>A0A178JFP8</accession>
<dbReference type="Pfam" id="PF00534">
    <property type="entry name" value="Glycos_transf_1"/>
    <property type="match status" value="1"/>
</dbReference>
<gene>
    <name evidence="4" type="ORF">AZ468_04920</name>
    <name evidence="3" type="ORF">OPW20_17280</name>
</gene>
<proteinExistence type="predicted"/>
<dbReference type="EMBL" id="LUAX01000001">
    <property type="protein sequence ID" value="OAN00470.1"/>
    <property type="molecule type" value="Genomic_DNA"/>
</dbReference>
<evidence type="ECO:0000313" key="3">
    <source>
        <dbReference type="EMBL" id="MDC5741828.1"/>
    </source>
</evidence>
<keyword evidence="4" id="KW-0808">Transferase</keyword>